<gene>
    <name evidence="11" type="primary">tsaE</name>
    <name evidence="11" type="ORF">FPZ44_01325</name>
</gene>
<dbReference type="GO" id="GO:0005524">
    <property type="term" value="F:ATP binding"/>
    <property type="evidence" value="ECO:0007669"/>
    <property type="project" value="UniProtKB-KW"/>
</dbReference>
<name>A0A559IW02_9BACL</name>
<evidence type="ECO:0000256" key="9">
    <source>
        <dbReference type="ARBA" id="ARBA00022842"/>
    </source>
</evidence>
<dbReference type="InterPro" id="IPR003442">
    <property type="entry name" value="T6A_TsaE"/>
</dbReference>
<evidence type="ECO:0000256" key="5">
    <source>
        <dbReference type="ARBA" id="ARBA00022694"/>
    </source>
</evidence>
<dbReference type="PANTHER" id="PTHR33540">
    <property type="entry name" value="TRNA THREONYLCARBAMOYLADENOSINE BIOSYNTHESIS PROTEIN TSAE"/>
    <property type="match status" value="1"/>
</dbReference>
<dbReference type="GO" id="GO:0046872">
    <property type="term" value="F:metal ion binding"/>
    <property type="evidence" value="ECO:0007669"/>
    <property type="project" value="UniProtKB-KW"/>
</dbReference>
<evidence type="ECO:0000256" key="4">
    <source>
        <dbReference type="ARBA" id="ARBA00022490"/>
    </source>
</evidence>
<reference evidence="11 12" key="1">
    <citation type="submission" date="2019-07" db="EMBL/GenBank/DDBJ databases">
        <authorList>
            <person name="Kim J."/>
        </authorList>
    </citation>
    <scope>NUCLEOTIDE SEQUENCE [LARGE SCALE GENOMIC DNA]</scope>
    <source>
        <strain evidence="11 12">N4</strain>
    </source>
</reference>
<dbReference type="GO" id="GO:0002949">
    <property type="term" value="P:tRNA threonylcarbamoyladenosine modification"/>
    <property type="evidence" value="ECO:0007669"/>
    <property type="project" value="InterPro"/>
</dbReference>
<keyword evidence="12" id="KW-1185">Reference proteome</keyword>
<keyword evidence="5" id="KW-0819">tRNA processing</keyword>
<dbReference type="Pfam" id="PF02367">
    <property type="entry name" value="TsaE"/>
    <property type="match status" value="1"/>
</dbReference>
<proteinExistence type="inferred from homology"/>
<dbReference type="PANTHER" id="PTHR33540:SF2">
    <property type="entry name" value="TRNA THREONYLCARBAMOYLADENOSINE BIOSYNTHESIS PROTEIN TSAE"/>
    <property type="match status" value="1"/>
</dbReference>
<protein>
    <recommendedName>
        <fullName evidence="3">tRNA threonylcarbamoyladenosine biosynthesis protein TsaE</fullName>
    </recommendedName>
    <alternativeName>
        <fullName evidence="10">t(6)A37 threonylcarbamoyladenosine biosynthesis protein TsaE</fullName>
    </alternativeName>
</protein>
<dbReference type="AlphaFoldDB" id="A0A559IW02"/>
<dbReference type="NCBIfam" id="TIGR00150">
    <property type="entry name" value="T6A_YjeE"/>
    <property type="match status" value="1"/>
</dbReference>
<dbReference type="OrthoDB" id="9815896at2"/>
<evidence type="ECO:0000313" key="11">
    <source>
        <dbReference type="EMBL" id="TVX91818.1"/>
    </source>
</evidence>
<sequence>MMEWVKLQLNAVQLTFGVNAMQSVDMTYISNSEADTVKLAEHLAKGCRPGAVIALDGDLGAGKTRFSQAFAKALGVTEVVNSPTFTIIKEYEGSEMPFYHMDVYRVGMAEADELGLDEYFYGDGVTIVEWSSIITPLLPPLYLHLFIQYEGEQSRTIRLTAYGEPFATQLNEIKWRGI</sequence>
<accession>A0A559IW02</accession>
<comment type="similarity">
    <text evidence="2">Belongs to the TsaE family.</text>
</comment>
<keyword evidence="8" id="KW-0067">ATP-binding</keyword>
<evidence type="ECO:0000256" key="6">
    <source>
        <dbReference type="ARBA" id="ARBA00022723"/>
    </source>
</evidence>
<comment type="caution">
    <text evidence="11">The sequence shown here is derived from an EMBL/GenBank/DDBJ whole genome shotgun (WGS) entry which is preliminary data.</text>
</comment>
<evidence type="ECO:0000256" key="10">
    <source>
        <dbReference type="ARBA" id="ARBA00032441"/>
    </source>
</evidence>
<dbReference type="SUPFAM" id="SSF52540">
    <property type="entry name" value="P-loop containing nucleoside triphosphate hydrolases"/>
    <property type="match status" value="1"/>
</dbReference>
<keyword evidence="7" id="KW-0547">Nucleotide-binding</keyword>
<dbReference type="GO" id="GO:0005737">
    <property type="term" value="C:cytoplasm"/>
    <property type="evidence" value="ECO:0007669"/>
    <property type="project" value="UniProtKB-SubCell"/>
</dbReference>
<evidence type="ECO:0000256" key="3">
    <source>
        <dbReference type="ARBA" id="ARBA00019010"/>
    </source>
</evidence>
<evidence type="ECO:0000256" key="8">
    <source>
        <dbReference type="ARBA" id="ARBA00022840"/>
    </source>
</evidence>
<keyword evidence="4" id="KW-0963">Cytoplasm</keyword>
<keyword evidence="9" id="KW-0460">Magnesium</keyword>
<dbReference type="Proteomes" id="UP000318102">
    <property type="component" value="Unassembled WGS sequence"/>
</dbReference>
<evidence type="ECO:0000256" key="1">
    <source>
        <dbReference type="ARBA" id="ARBA00004496"/>
    </source>
</evidence>
<dbReference type="InterPro" id="IPR027417">
    <property type="entry name" value="P-loop_NTPase"/>
</dbReference>
<evidence type="ECO:0000256" key="2">
    <source>
        <dbReference type="ARBA" id="ARBA00007599"/>
    </source>
</evidence>
<comment type="subcellular location">
    <subcellularLocation>
        <location evidence="1">Cytoplasm</location>
    </subcellularLocation>
</comment>
<organism evidence="11 12">
    <name type="scientific">Paenibacillus agilis</name>
    <dbReference type="NCBI Taxonomy" id="3020863"/>
    <lineage>
        <taxon>Bacteria</taxon>
        <taxon>Bacillati</taxon>
        <taxon>Bacillota</taxon>
        <taxon>Bacilli</taxon>
        <taxon>Bacillales</taxon>
        <taxon>Paenibacillaceae</taxon>
        <taxon>Paenibacillus</taxon>
    </lineage>
</organism>
<evidence type="ECO:0000256" key="7">
    <source>
        <dbReference type="ARBA" id="ARBA00022741"/>
    </source>
</evidence>
<dbReference type="EMBL" id="VNJK01000001">
    <property type="protein sequence ID" value="TVX91818.1"/>
    <property type="molecule type" value="Genomic_DNA"/>
</dbReference>
<evidence type="ECO:0000313" key="12">
    <source>
        <dbReference type="Proteomes" id="UP000318102"/>
    </source>
</evidence>
<dbReference type="Gene3D" id="3.40.50.300">
    <property type="entry name" value="P-loop containing nucleotide triphosphate hydrolases"/>
    <property type="match status" value="1"/>
</dbReference>
<keyword evidence="6" id="KW-0479">Metal-binding</keyword>